<dbReference type="Proteomes" id="UP000000557">
    <property type="component" value="Chromosome"/>
</dbReference>
<dbReference type="EnsemblBacteria" id="BAC88292">
    <property type="protein sequence ID" value="BAC88292"/>
    <property type="gene ID" value="BAC88292"/>
</dbReference>
<dbReference type="HOGENOM" id="CLU_2954012_0_0_3"/>
<evidence type="ECO:0000313" key="2">
    <source>
        <dbReference type="Proteomes" id="UP000000557"/>
    </source>
</evidence>
<dbReference type="AlphaFoldDB" id="Q7NNQ9"/>
<organism evidence="1 2">
    <name type="scientific">Gloeobacter violaceus (strain ATCC 29082 / PCC 7421)</name>
    <dbReference type="NCBI Taxonomy" id="251221"/>
    <lineage>
        <taxon>Bacteria</taxon>
        <taxon>Bacillati</taxon>
        <taxon>Cyanobacteriota</taxon>
        <taxon>Cyanophyceae</taxon>
        <taxon>Gloeobacterales</taxon>
        <taxon>Gloeobacteraceae</taxon>
        <taxon>Gloeobacter</taxon>
    </lineage>
</organism>
<sequence>MPSVGVSASRCLPMNSRIRWVEEQFLEPEEVREILLKLRQAALPIVLVGGQAVHFWAMH</sequence>
<dbReference type="KEGG" id="gvi:gsl0351"/>
<gene>
    <name evidence="1" type="ordered locus">gsl0351</name>
</gene>
<accession>Q7NNQ9</accession>
<protein>
    <submittedName>
        <fullName evidence="1">Gsl0351 protein</fullName>
    </submittedName>
</protein>
<name>Q7NNQ9_GLOVI</name>
<dbReference type="OrthoDB" id="582009at2"/>
<reference evidence="1 2" key="2">
    <citation type="journal article" date="2003" name="DNA Res.">
        <title>Complete genome structure of Gloeobacter violaceus PCC 7421, a cyanobacterium that lacks thylakoids (supplement).</title>
        <authorList>
            <person name="Nakamura Y."/>
            <person name="Kaneko T."/>
            <person name="Sato S."/>
            <person name="Mimuro M."/>
            <person name="Miyashita H."/>
            <person name="Tsuchiya T."/>
            <person name="Sasamoto S."/>
            <person name="Watanabe A."/>
            <person name="Kawashima K."/>
            <person name="Kishida Y."/>
            <person name="Kiyokawa C."/>
            <person name="Kohara M."/>
            <person name="Matsumoto M."/>
            <person name="Matsuno A."/>
            <person name="Nakazaki N."/>
            <person name="Shimpo S."/>
            <person name="Takeuchi C."/>
            <person name="Yamada M."/>
            <person name="Tabata S."/>
        </authorList>
    </citation>
    <scope>NUCLEOTIDE SEQUENCE [LARGE SCALE GENOMIC DNA]</scope>
    <source>
        <strain evidence="2">ATCC 29082 / PCC 7421</strain>
    </source>
</reference>
<proteinExistence type="predicted"/>
<reference evidence="1 2" key="1">
    <citation type="journal article" date="2003" name="DNA Res.">
        <title>Complete genome structure of Gloeobacter violaceus PCC 7421, a cyanobacterium that lacks thylakoids.</title>
        <authorList>
            <person name="Nakamura Y."/>
            <person name="Kaneko T."/>
            <person name="Sato S."/>
            <person name="Mimuro M."/>
            <person name="Miyashita H."/>
            <person name="Tsuchiya T."/>
            <person name="Sasamoto S."/>
            <person name="Watanabe A."/>
            <person name="Kawashima K."/>
            <person name="Kishida Y."/>
            <person name="Kiyokawa C."/>
            <person name="Kohara M."/>
            <person name="Matsumoto M."/>
            <person name="Matsuno A."/>
            <person name="Nakazaki N."/>
            <person name="Shimpo S."/>
            <person name="Takeuchi C."/>
            <person name="Yamada M."/>
            <person name="Tabata S."/>
        </authorList>
    </citation>
    <scope>NUCLEOTIDE SEQUENCE [LARGE SCALE GENOMIC DNA]</scope>
    <source>
        <strain evidence="2">ATCC 29082 / PCC 7421</strain>
    </source>
</reference>
<dbReference type="InParanoid" id="Q7NNQ9"/>
<dbReference type="STRING" id="251221.gene:10757823"/>
<dbReference type="EMBL" id="BA000045">
    <property type="protein sequence ID" value="BAC88292.1"/>
    <property type="molecule type" value="Genomic_DNA"/>
</dbReference>
<keyword evidence="2" id="KW-1185">Reference proteome</keyword>
<evidence type="ECO:0000313" key="1">
    <source>
        <dbReference type="EMBL" id="BAC88292.1"/>
    </source>
</evidence>